<dbReference type="PROSITE" id="PS50011">
    <property type="entry name" value="PROTEIN_KINASE_DOM"/>
    <property type="match status" value="1"/>
</dbReference>
<dbReference type="VEuPathDB" id="FungiDB:SDRG_14147"/>
<keyword evidence="3 7" id="KW-0547">Nucleotide-binding</keyword>
<dbReference type="STRING" id="1156394.T0R7K8"/>
<dbReference type="InterPro" id="IPR000719">
    <property type="entry name" value="Prot_kinase_dom"/>
</dbReference>
<keyword evidence="14" id="KW-1185">Reference proteome</keyword>
<dbReference type="OMA" id="IFVKSCL"/>
<accession>T0R7K8</accession>
<feature type="binding site" evidence="7 9">
    <location>
        <position position="345"/>
    </location>
    <ligand>
        <name>ATP</name>
        <dbReference type="ChEBI" id="CHEBI:30616"/>
    </ligand>
</feature>
<proteinExistence type="inferred from homology"/>
<feature type="cross-link" description="Glycyl lysine isopeptide (Lys-Gly) (interchain with G-Cter in SUMO2)" evidence="8">
    <location>
        <position position="442"/>
    </location>
</feature>
<comment type="catalytic activity">
    <reaction evidence="10">
        <text>L-threonyl-[protein] + ATP = O-phospho-L-threonyl-[protein] + ADP + H(+)</text>
        <dbReference type="Rhea" id="RHEA:46608"/>
        <dbReference type="Rhea" id="RHEA-COMP:11060"/>
        <dbReference type="Rhea" id="RHEA-COMP:11605"/>
        <dbReference type="ChEBI" id="CHEBI:15378"/>
        <dbReference type="ChEBI" id="CHEBI:30013"/>
        <dbReference type="ChEBI" id="CHEBI:30616"/>
        <dbReference type="ChEBI" id="CHEBI:61977"/>
        <dbReference type="ChEBI" id="CHEBI:456216"/>
        <dbReference type="EC" id="2.7.11.1"/>
    </reaction>
</comment>
<evidence type="ECO:0000256" key="6">
    <source>
        <dbReference type="PIRSR" id="PIRSR630616-1"/>
    </source>
</evidence>
<dbReference type="PANTHER" id="PTHR24350">
    <property type="entry name" value="SERINE/THREONINE-PROTEIN KINASE IAL-RELATED"/>
    <property type="match status" value="1"/>
</dbReference>
<comment type="similarity">
    <text evidence="10">Belongs to the protein kinase superfamily. Ser/Thr protein kinase family. Aurora subfamily.</text>
</comment>
<evidence type="ECO:0000256" key="9">
    <source>
        <dbReference type="PROSITE-ProRule" id="PRU10141"/>
    </source>
</evidence>
<feature type="region of interest" description="Disordered" evidence="11">
    <location>
        <begin position="1"/>
        <end position="303"/>
    </location>
</feature>
<feature type="compositionally biased region" description="Low complexity" evidence="11">
    <location>
        <begin position="133"/>
        <end position="152"/>
    </location>
</feature>
<gene>
    <name evidence="13" type="ORF">SDRG_14147</name>
</gene>
<dbReference type="SUPFAM" id="SSF56112">
    <property type="entry name" value="Protein kinase-like (PK-like)"/>
    <property type="match status" value="1"/>
</dbReference>
<dbReference type="OrthoDB" id="73223at2759"/>
<dbReference type="InterPro" id="IPR017441">
    <property type="entry name" value="Protein_kinase_ATP_BS"/>
</dbReference>
<dbReference type="FunFam" id="3.30.200.20:FF:000042">
    <property type="entry name" value="Aurora kinase A"/>
    <property type="match status" value="1"/>
</dbReference>
<dbReference type="InterPro" id="IPR011009">
    <property type="entry name" value="Kinase-like_dom_sf"/>
</dbReference>
<feature type="binding site" evidence="7">
    <location>
        <position position="458"/>
    </location>
    <ligand>
        <name>ATP</name>
        <dbReference type="ChEBI" id="CHEBI:30616"/>
    </ligand>
</feature>
<dbReference type="Gene3D" id="3.30.200.20">
    <property type="entry name" value="Phosphorylase Kinase, domain 1"/>
    <property type="match status" value="1"/>
</dbReference>
<feature type="binding site" evidence="7">
    <location>
        <position position="325"/>
    </location>
    <ligand>
        <name>ATP</name>
        <dbReference type="ChEBI" id="CHEBI:30616"/>
    </ligand>
</feature>
<dbReference type="EC" id="2.7.11.1" evidence="10"/>
<feature type="compositionally biased region" description="Basic and acidic residues" evidence="11">
    <location>
        <begin position="1"/>
        <end position="20"/>
    </location>
</feature>
<dbReference type="Gene3D" id="1.10.510.10">
    <property type="entry name" value="Transferase(Phosphotransferase) domain 1"/>
    <property type="match status" value="1"/>
</dbReference>
<comment type="catalytic activity">
    <reaction evidence="10">
        <text>L-seryl-[protein] + ATP = O-phospho-L-seryl-[protein] + ADP + H(+)</text>
        <dbReference type="Rhea" id="RHEA:17989"/>
        <dbReference type="Rhea" id="RHEA-COMP:9863"/>
        <dbReference type="Rhea" id="RHEA-COMP:11604"/>
        <dbReference type="ChEBI" id="CHEBI:15378"/>
        <dbReference type="ChEBI" id="CHEBI:29999"/>
        <dbReference type="ChEBI" id="CHEBI:30616"/>
        <dbReference type="ChEBI" id="CHEBI:83421"/>
        <dbReference type="ChEBI" id="CHEBI:456216"/>
        <dbReference type="EC" id="2.7.11.1"/>
    </reaction>
</comment>
<sequence length="578" mass="63258">MEAKLQAWREQKRKREEAARNRAAPPSKKQVPARNLGPAKQARSKVLVAKASKTAPPAPSIEVTSVPSANAREAKDDATPVVAVAIVPEPTPPALVNDAPARSGSSSQSSSASSSTTDVYRSASQRAPSATASPLRRVSSSSTSSPSTSLTKSFERKRLSTSSSSSMTGPSKTTSPIVSTPSFVAPPAPSVIQRRVSMDQLRPKPMTQVEDRRASVANPLKPHHRRVSNLGAGPLRVLATHQDSDSDESSDNQPASRSSGGESTAQPSPWQSRPAFTSLARRTSLSRSSIERQSMDAPSVSLAPRTRKWTRDDFKFTDKKLGFGKFGYVYLARQRTAAEKEVALKVLTKLRLDDAGMQSLKMEVAIQSRLLHPNILRLYGHFHDDALLYLILEYAPRGTLQKLLADQPNGSFPEATAAHYIYQVACALKYLHERHVIHRDIKPDNLLLGPEGGIKVADFGLAAHAPPPDTRRRTFCGTPEYMGPEIVCRGEYGCEVDIWSLGVLAYELLLGQTPFHGDDVFAKIAAWYEQDCPPFPLLLSSPTLSTTAKDFVHGLLRPVELRRSLDDALQHEWLRPFR</sequence>
<evidence type="ECO:0000256" key="1">
    <source>
        <dbReference type="ARBA" id="ARBA00022527"/>
    </source>
</evidence>
<dbReference type="Proteomes" id="UP000030762">
    <property type="component" value="Unassembled WGS sequence"/>
</dbReference>
<feature type="compositionally biased region" description="Low complexity" evidence="11">
    <location>
        <begin position="160"/>
        <end position="175"/>
    </location>
</feature>
<keyword evidence="1 10" id="KW-0723">Serine/threonine-protein kinase</keyword>
<name>T0R7K8_SAPDV</name>
<evidence type="ECO:0000256" key="10">
    <source>
        <dbReference type="RuleBase" id="RU367134"/>
    </source>
</evidence>
<dbReference type="PROSITE" id="PS00108">
    <property type="entry name" value="PROTEIN_KINASE_ST"/>
    <property type="match status" value="1"/>
</dbReference>
<evidence type="ECO:0000256" key="11">
    <source>
        <dbReference type="SAM" id="MobiDB-lite"/>
    </source>
</evidence>
<organism evidence="13 14">
    <name type="scientific">Saprolegnia diclina (strain VS20)</name>
    <dbReference type="NCBI Taxonomy" id="1156394"/>
    <lineage>
        <taxon>Eukaryota</taxon>
        <taxon>Sar</taxon>
        <taxon>Stramenopiles</taxon>
        <taxon>Oomycota</taxon>
        <taxon>Saprolegniomycetes</taxon>
        <taxon>Saprolegniales</taxon>
        <taxon>Saprolegniaceae</taxon>
        <taxon>Saprolegnia</taxon>
    </lineage>
</organism>
<feature type="compositionally biased region" description="Polar residues" evidence="11">
    <location>
        <begin position="116"/>
        <end position="132"/>
    </location>
</feature>
<feature type="compositionally biased region" description="Low complexity" evidence="11">
    <location>
        <begin position="103"/>
        <end position="115"/>
    </location>
</feature>
<evidence type="ECO:0000313" key="13">
    <source>
        <dbReference type="EMBL" id="EQC28053.1"/>
    </source>
</evidence>
<dbReference type="FunCoup" id="T0R7K8">
    <property type="interactions" value="42"/>
</dbReference>
<evidence type="ECO:0000256" key="2">
    <source>
        <dbReference type="ARBA" id="ARBA00022679"/>
    </source>
</evidence>
<dbReference type="PROSITE" id="PS00107">
    <property type="entry name" value="PROTEIN_KINASE_ATP"/>
    <property type="match status" value="1"/>
</dbReference>
<dbReference type="EMBL" id="JH767199">
    <property type="protein sequence ID" value="EQC28053.1"/>
    <property type="molecule type" value="Genomic_DNA"/>
</dbReference>
<dbReference type="GO" id="GO:0005524">
    <property type="term" value="F:ATP binding"/>
    <property type="evidence" value="ECO:0007669"/>
    <property type="project" value="UniProtKB-UniRule"/>
</dbReference>
<keyword evidence="2 10" id="KW-0808">Transferase</keyword>
<feature type="compositionally biased region" description="Low complexity" evidence="11">
    <location>
        <begin position="277"/>
        <end position="288"/>
    </location>
</feature>
<protein>
    <recommendedName>
        <fullName evidence="10">Aurora kinase</fullName>
        <ecNumber evidence="10">2.7.11.1</ecNumber>
    </recommendedName>
</protein>
<feature type="active site" description="Proton acceptor" evidence="6">
    <location>
        <position position="440"/>
    </location>
</feature>
<dbReference type="GeneID" id="19954874"/>
<keyword evidence="4 10" id="KW-0418">Kinase</keyword>
<dbReference type="InterPro" id="IPR030616">
    <property type="entry name" value="Aur-like"/>
</dbReference>
<dbReference type="RefSeq" id="XP_008618478.1">
    <property type="nucleotide sequence ID" value="XM_008620256.1"/>
</dbReference>
<feature type="domain" description="Protein kinase" evidence="12">
    <location>
        <begin position="315"/>
        <end position="574"/>
    </location>
</feature>
<evidence type="ECO:0000313" key="14">
    <source>
        <dbReference type="Proteomes" id="UP000030762"/>
    </source>
</evidence>
<feature type="binding site" evidence="7">
    <location>
        <begin position="393"/>
        <end position="395"/>
    </location>
    <ligand>
        <name>ATP</name>
        <dbReference type="ChEBI" id="CHEBI:30616"/>
    </ligand>
</feature>
<dbReference type="SMART" id="SM00220">
    <property type="entry name" value="S_TKc"/>
    <property type="match status" value="1"/>
</dbReference>
<dbReference type="CDD" id="cd14007">
    <property type="entry name" value="STKc_Aurora"/>
    <property type="match status" value="1"/>
</dbReference>
<keyword evidence="5 7" id="KW-0067">ATP-binding</keyword>
<dbReference type="Pfam" id="PF00069">
    <property type="entry name" value="Pkinase"/>
    <property type="match status" value="1"/>
</dbReference>
<evidence type="ECO:0000259" key="12">
    <source>
        <dbReference type="PROSITE" id="PS50011"/>
    </source>
</evidence>
<feature type="compositionally biased region" description="Polar residues" evidence="11">
    <location>
        <begin position="252"/>
        <end position="275"/>
    </location>
</feature>
<dbReference type="GO" id="GO:0004674">
    <property type="term" value="F:protein serine/threonine kinase activity"/>
    <property type="evidence" value="ECO:0007669"/>
    <property type="project" value="UniProtKB-KW"/>
</dbReference>
<dbReference type="eggNOG" id="KOG0580">
    <property type="taxonomic scope" value="Eukaryota"/>
</dbReference>
<evidence type="ECO:0000256" key="3">
    <source>
        <dbReference type="ARBA" id="ARBA00022741"/>
    </source>
</evidence>
<dbReference type="InterPro" id="IPR008271">
    <property type="entry name" value="Ser/Thr_kinase_AS"/>
</dbReference>
<reference evidence="13 14" key="1">
    <citation type="submission" date="2012-04" db="EMBL/GenBank/DDBJ databases">
        <title>The Genome Sequence of Saprolegnia declina VS20.</title>
        <authorList>
            <consortium name="The Broad Institute Genome Sequencing Platform"/>
            <person name="Russ C."/>
            <person name="Nusbaum C."/>
            <person name="Tyler B."/>
            <person name="van West P."/>
            <person name="Dieguez-Uribeondo J."/>
            <person name="de Bruijn I."/>
            <person name="Tripathy S."/>
            <person name="Jiang R."/>
            <person name="Young S.K."/>
            <person name="Zeng Q."/>
            <person name="Gargeya S."/>
            <person name="Fitzgerald M."/>
            <person name="Haas B."/>
            <person name="Abouelleil A."/>
            <person name="Alvarado L."/>
            <person name="Arachchi H.M."/>
            <person name="Berlin A."/>
            <person name="Chapman S.B."/>
            <person name="Goldberg J."/>
            <person name="Griggs A."/>
            <person name="Gujja S."/>
            <person name="Hansen M."/>
            <person name="Howarth C."/>
            <person name="Imamovic A."/>
            <person name="Larimer J."/>
            <person name="McCowen C."/>
            <person name="Montmayeur A."/>
            <person name="Murphy C."/>
            <person name="Neiman D."/>
            <person name="Pearson M."/>
            <person name="Priest M."/>
            <person name="Roberts A."/>
            <person name="Saif S."/>
            <person name="Shea T."/>
            <person name="Sisk P."/>
            <person name="Sykes S."/>
            <person name="Wortman J."/>
            <person name="Nusbaum C."/>
            <person name="Birren B."/>
        </authorList>
    </citation>
    <scope>NUCLEOTIDE SEQUENCE [LARGE SCALE GENOMIC DNA]</scope>
    <source>
        <strain evidence="13 14">VS20</strain>
    </source>
</reference>
<evidence type="ECO:0000256" key="5">
    <source>
        <dbReference type="ARBA" id="ARBA00022840"/>
    </source>
</evidence>
<evidence type="ECO:0000256" key="7">
    <source>
        <dbReference type="PIRSR" id="PIRSR630616-2"/>
    </source>
</evidence>
<dbReference type="InParanoid" id="T0R7K8"/>
<dbReference type="AlphaFoldDB" id="T0R7K8"/>
<evidence type="ECO:0000256" key="8">
    <source>
        <dbReference type="PIRSR" id="PIRSR630616-3"/>
    </source>
</evidence>
<evidence type="ECO:0000256" key="4">
    <source>
        <dbReference type="ARBA" id="ARBA00022777"/>
    </source>
</evidence>